<accession>A0ABN1TIB0</accession>
<gene>
    <name evidence="1" type="ORF">GCM10009663_33440</name>
</gene>
<dbReference type="RefSeq" id="WP_344624411.1">
    <property type="nucleotide sequence ID" value="NZ_BAAALD010000029.1"/>
</dbReference>
<reference evidence="1 2" key="1">
    <citation type="journal article" date="2019" name="Int. J. Syst. Evol. Microbiol.">
        <title>The Global Catalogue of Microorganisms (GCM) 10K type strain sequencing project: providing services to taxonomists for standard genome sequencing and annotation.</title>
        <authorList>
            <consortium name="The Broad Institute Genomics Platform"/>
            <consortium name="The Broad Institute Genome Sequencing Center for Infectious Disease"/>
            <person name="Wu L."/>
            <person name="Ma J."/>
        </authorList>
    </citation>
    <scope>NUCLEOTIDE SEQUENCE [LARGE SCALE GENOMIC DNA]</scope>
    <source>
        <strain evidence="1 2">JCM 13002</strain>
    </source>
</reference>
<dbReference type="InterPro" id="IPR032675">
    <property type="entry name" value="LRR_dom_sf"/>
</dbReference>
<evidence type="ECO:0008006" key="3">
    <source>
        <dbReference type="Google" id="ProtNLM"/>
    </source>
</evidence>
<dbReference type="SUPFAM" id="SSF52047">
    <property type="entry name" value="RNI-like"/>
    <property type="match status" value="1"/>
</dbReference>
<evidence type="ECO:0000313" key="2">
    <source>
        <dbReference type="Proteomes" id="UP001499987"/>
    </source>
</evidence>
<dbReference type="EMBL" id="BAAALD010000029">
    <property type="protein sequence ID" value="GAA1087108.1"/>
    <property type="molecule type" value="Genomic_DNA"/>
</dbReference>
<dbReference type="InterPro" id="IPR047722">
    <property type="entry name" value="STM4015-like"/>
</dbReference>
<sequence>MSRTFHGLPVCNVLTALDAGEELPAAGAAAWRIGLGYRYDGKTEFAEAWQRFLDAVDTTRVRALVMGAWWAGDYDDLAGPLALIVDSADRLPALEALFVGDVRSEECEISWLEMCDITPLFASFPRLTDLAVRGGNGLRLRPVRHERLRSLAFESGGLPARVVRALGECDLPALEELDLWLGVDEYGGDHTLEDLAPLLTATRLPALRSLGLQNSEYQDDIAAAVAQAPVVARLEHLALGMGVLTDEGAAALLEGQPLTHLTSLDLHHHYLSEEMQQRVAEALAGVDVDLSEAEDEEDEEDRYVAVSE</sequence>
<evidence type="ECO:0000313" key="1">
    <source>
        <dbReference type="EMBL" id="GAA1087108.1"/>
    </source>
</evidence>
<protein>
    <recommendedName>
        <fullName evidence="3">Leucine-rich repeat domain-containing protein</fullName>
    </recommendedName>
</protein>
<comment type="caution">
    <text evidence="1">The sequence shown here is derived from an EMBL/GenBank/DDBJ whole genome shotgun (WGS) entry which is preliminary data.</text>
</comment>
<name>A0ABN1TIB0_9ACTN</name>
<dbReference type="Proteomes" id="UP001499987">
    <property type="component" value="Unassembled WGS sequence"/>
</dbReference>
<dbReference type="NCBIfam" id="NF038076">
    <property type="entry name" value="fam_STM4015"/>
    <property type="match status" value="1"/>
</dbReference>
<dbReference type="Gene3D" id="3.80.10.10">
    <property type="entry name" value="Ribonuclease Inhibitor"/>
    <property type="match status" value="1"/>
</dbReference>
<keyword evidence="2" id="KW-1185">Reference proteome</keyword>
<proteinExistence type="predicted"/>
<organism evidence="1 2">
    <name type="scientific">Kitasatospora arboriphila</name>
    <dbReference type="NCBI Taxonomy" id="258052"/>
    <lineage>
        <taxon>Bacteria</taxon>
        <taxon>Bacillati</taxon>
        <taxon>Actinomycetota</taxon>
        <taxon>Actinomycetes</taxon>
        <taxon>Kitasatosporales</taxon>
        <taxon>Streptomycetaceae</taxon>
        <taxon>Kitasatospora</taxon>
    </lineage>
</organism>